<feature type="region of interest" description="Disordered" evidence="3">
    <location>
        <begin position="908"/>
        <end position="952"/>
    </location>
</feature>
<feature type="compositionally biased region" description="Basic residues" evidence="3">
    <location>
        <begin position="469"/>
        <end position="484"/>
    </location>
</feature>
<name>A0A8B7Z8R8_ACAPL</name>
<dbReference type="InterPro" id="IPR001683">
    <property type="entry name" value="PX_dom"/>
</dbReference>
<sequence length="1261" mass="141558">MMAYSYGGLINPMEQVSLKREVRIVATKSVDNYTAYVIELSVSDCSWTIQRRYSEFHDLHEKLVALKKVERALLPPKKLLWNQSKSFVEKRRQDLESYLQKMLDQSSYLPTPLLHFLEFDIYDIYGVSQALATELFEKAEAILASSDVCEMTPMQLYAITERLKLAVPTCSADDARSDIGHIMDFISRLKLMRIVGSRHRLGSSTRVVDKLPFDLSPFRALEHLQVDVCDISLIGGLIELKRTLHYLAVHHTVKSLKEILLPEGEHWMSAEAAATVAGPSIGHPMHIPTWKCISRADFRYNSLSDIDDSIKLLPNLTRLDLSHNKLTEVNNLQYLSEMTHLDLSHNHLMSLEGLHARLGNVTTLGLAANNLSSLRGLGKLYSLVHLDVSQNSIEHVVEVNHISNLPCIESLNLKDNPITSIMDYRTKILSLFQEQYTELTLDGQRTSQKEMDRVAIMKAIQKAKESKVKKLTRKSSPSRKKHAAPVKQAEIADPDVKKPSLLSLATGSASSSLANSQQSLTQPDIIAASGLDDVEYRAKVEEIRREGGEAWLSLLNEMQEEPDSSPQTTKAKGGISPKRGRSPKVRRKDYQEGARSRSKSPAQPKVQQSPQSPTMKISPKALLHCIFDELARHRSEGMASIPELVFNLRIYFQGPVLSTYGPRHRRQGLAEPEGPWPLVTGYLLGHMSAESQQEFVELLQGLTQGKVQLPSHIFPRQEDAAEVFACMLRVLGLKEQPALSSHDEPMEPTVDGMAQLKVNYDENTDIDQNDLGGGPSFDVKAEDSMPSPAILISEHPSPPVIKKHVQLAPPLIIPTYEDATLKHLTECNQQVGLQLSEPLQAITNMQASELVKYFHDSIAEISSEPERLTHMMWAGAIAFQKPSVEITACVMLSDRAVYVLTADTSPPQILSPPVDPRSHRRMKSDSSVKDRLRADSKGGELPNTAGFNGGRVLKHPHASGVLLTTSEDKDRKRVRCLHMLNLTDIVEVDVGLFDQKLRLTAETAIDTISLLTRNFQHTLSFLEWLMQVLPITSNKCKSPDRSHQATDPYKLHRAFTEEFLHPSSVKFSYPNDETINDLTYLIVAHINDPKISMDNTSILLYMLVYQQVHASPLQGNSINIQEPLEDCERSQRTLVVTNKHLTLCREDHVSYPLPGFMKSLPDGPQYEILASQAVQNLRRLVVSDFASRDVTLVFEVMEVVVDITMEHYGSEEGGELARPSTPEVAWTLVLPSMEDRERLRKQLCHTWKEMHGQELSIQVNT</sequence>
<feature type="compositionally biased region" description="Polar residues" evidence="3">
    <location>
        <begin position="599"/>
        <end position="615"/>
    </location>
</feature>
<evidence type="ECO:0000256" key="3">
    <source>
        <dbReference type="SAM" id="MobiDB-lite"/>
    </source>
</evidence>
<keyword evidence="1" id="KW-0433">Leucine-rich repeat</keyword>
<evidence type="ECO:0000313" key="5">
    <source>
        <dbReference type="Proteomes" id="UP000694845"/>
    </source>
</evidence>
<dbReference type="GO" id="GO:0005737">
    <property type="term" value="C:cytoplasm"/>
    <property type="evidence" value="ECO:0007669"/>
    <property type="project" value="TreeGrafter"/>
</dbReference>
<accession>A0A8B7Z8R8</accession>
<feature type="compositionally biased region" description="Basic residues" evidence="3">
    <location>
        <begin position="578"/>
        <end position="587"/>
    </location>
</feature>
<dbReference type="KEGG" id="aplc:110984896"/>
<dbReference type="Pfam" id="PF00787">
    <property type="entry name" value="PX"/>
    <property type="match status" value="1"/>
</dbReference>
<evidence type="ECO:0000313" key="6">
    <source>
        <dbReference type="RefSeq" id="XP_022101205.1"/>
    </source>
</evidence>
<dbReference type="GO" id="GO:0035091">
    <property type="term" value="F:phosphatidylinositol binding"/>
    <property type="evidence" value="ECO:0007669"/>
    <property type="project" value="InterPro"/>
</dbReference>
<organism evidence="5 6">
    <name type="scientific">Acanthaster planci</name>
    <name type="common">Crown-of-thorns starfish</name>
    <dbReference type="NCBI Taxonomy" id="133434"/>
    <lineage>
        <taxon>Eukaryota</taxon>
        <taxon>Metazoa</taxon>
        <taxon>Echinodermata</taxon>
        <taxon>Eleutherozoa</taxon>
        <taxon>Asterozoa</taxon>
        <taxon>Asteroidea</taxon>
        <taxon>Valvatacea</taxon>
        <taxon>Valvatida</taxon>
        <taxon>Acanthasteridae</taxon>
        <taxon>Acanthaster</taxon>
    </lineage>
</organism>
<evidence type="ECO:0000259" key="4">
    <source>
        <dbReference type="PROSITE" id="PS50195"/>
    </source>
</evidence>
<dbReference type="PANTHER" id="PTHR15454">
    <property type="entry name" value="NISCHARIN RELATED"/>
    <property type="match status" value="1"/>
</dbReference>
<feature type="domain" description="PX" evidence="4">
    <location>
        <begin position="14"/>
        <end position="143"/>
    </location>
</feature>
<dbReference type="PRINTS" id="PR00019">
    <property type="entry name" value="LEURICHRPT"/>
</dbReference>
<dbReference type="RefSeq" id="XP_022101205.1">
    <property type="nucleotide sequence ID" value="XM_022245513.1"/>
</dbReference>
<dbReference type="Gene3D" id="3.30.1520.10">
    <property type="entry name" value="Phox-like domain"/>
    <property type="match status" value="1"/>
</dbReference>
<reference evidence="6" key="1">
    <citation type="submission" date="2025-08" db="UniProtKB">
        <authorList>
            <consortium name="RefSeq"/>
        </authorList>
    </citation>
    <scope>IDENTIFICATION</scope>
</reference>
<dbReference type="InterPro" id="IPR032675">
    <property type="entry name" value="LRR_dom_sf"/>
</dbReference>
<dbReference type="SMART" id="SM00365">
    <property type="entry name" value="LRR_SD22"/>
    <property type="match status" value="4"/>
</dbReference>
<evidence type="ECO:0000256" key="2">
    <source>
        <dbReference type="ARBA" id="ARBA00022737"/>
    </source>
</evidence>
<dbReference type="PANTHER" id="PTHR15454:SF35">
    <property type="entry name" value="NISCHARIN"/>
    <property type="match status" value="1"/>
</dbReference>
<dbReference type="SMART" id="SM00369">
    <property type="entry name" value="LRR_TYP"/>
    <property type="match status" value="3"/>
</dbReference>
<feature type="region of interest" description="Disordered" evidence="3">
    <location>
        <begin position="467"/>
        <end position="494"/>
    </location>
</feature>
<dbReference type="PROSITE" id="PS51450">
    <property type="entry name" value="LRR"/>
    <property type="match status" value="2"/>
</dbReference>
<feature type="region of interest" description="Disordered" evidence="3">
    <location>
        <begin position="559"/>
        <end position="615"/>
    </location>
</feature>
<dbReference type="SUPFAM" id="SSF64268">
    <property type="entry name" value="PX domain"/>
    <property type="match status" value="1"/>
</dbReference>
<dbReference type="InterPro" id="IPR036871">
    <property type="entry name" value="PX_dom_sf"/>
</dbReference>
<evidence type="ECO:0000256" key="1">
    <source>
        <dbReference type="ARBA" id="ARBA00022614"/>
    </source>
</evidence>
<keyword evidence="2" id="KW-0677">Repeat</keyword>
<dbReference type="CTD" id="11188"/>
<gene>
    <name evidence="6" type="primary">LOC110984896</name>
</gene>
<dbReference type="Pfam" id="PF25625">
    <property type="entry name" value="PH_NISCH_C"/>
    <property type="match status" value="1"/>
</dbReference>
<dbReference type="InterPro" id="IPR057714">
    <property type="entry name" value="PH_NISCH_C"/>
</dbReference>
<dbReference type="Proteomes" id="UP000694845">
    <property type="component" value="Unplaced"/>
</dbReference>
<dbReference type="InterPro" id="IPR003591">
    <property type="entry name" value="Leu-rich_rpt_typical-subtyp"/>
</dbReference>
<dbReference type="FunFam" id="3.30.1520.10:FF:000020">
    <property type="entry name" value="nischarin isoform X1"/>
    <property type="match status" value="1"/>
</dbReference>
<dbReference type="Gene3D" id="3.80.10.10">
    <property type="entry name" value="Ribonuclease Inhibitor"/>
    <property type="match status" value="1"/>
</dbReference>
<dbReference type="AlphaFoldDB" id="A0A8B7Z8R8"/>
<dbReference type="SUPFAM" id="SSF52075">
    <property type="entry name" value="Outer arm dynein light chain 1"/>
    <property type="match status" value="1"/>
</dbReference>
<dbReference type="InterPro" id="IPR001611">
    <property type="entry name" value="Leu-rich_rpt"/>
</dbReference>
<dbReference type="PROSITE" id="PS50195">
    <property type="entry name" value="PX"/>
    <property type="match status" value="1"/>
</dbReference>
<dbReference type="SMART" id="SM00312">
    <property type="entry name" value="PX"/>
    <property type="match status" value="1"/>
</dbReference>
<dbReference type="GeneID" id="110984896"/>
<dbReference type="Pfam" id="PF13855">
    <property type="entry name" value="LRR_8"/>
    <property type="match status" value="1"/>
</dbReference>
<dbReference type="OrthoDB" id="430293at2759"/>
<feature type="compositionally biased region" description="Basic and acidic residues" evidence="3">
    <location>
        <begin position="923"/>
        <end position="938"/>
    </location>
</feature>
<protein>
    <submittedName>
        <fullName evidence="6">Nischarin-like isoform X1</fullName>
    </submittedName>
</protein>
<keyword evidence="5" id="KW-1185">Reference proteome</keyword>
<proteinExistence type="predicted"/>